<dbReference type="EMBL" id="CM047585">
    <property type="protein sequence ID" value="KAI9909769.1"/>
    <property type="molecule type" value="Genomic_DNA"/>
</dbReference>
<accession>A0ACC0VV25</accession>
<protein>
    <submittedName>
        <fullName evidence="1">Uncharacterized protein</fullName>
    </submittedName>
</protein>
<reference evidence="1 2" key="1">
    <citation type="journal article" date="2022" name="bioRxiv">
        <title>The genome of the oomycete Peronosclerospora sorghi, a cosmopolitan pathogen of maize and sorghum, is inflated with dispersed pseudogenes.</title>
        <authorList>
            <person name="Fletcher K."/>
            <person name="Martin F."/>
            <person name="Isakeit T."/>
            <person name="Cavanaugh K."/>
            <person name="Magill C."/>
            <person name="Michelmore R."/>
        </authorList>
    </citation>
    <scope>NUCLEOTIDE SEQUENCE [LARGE SCALE GENOMIC DNA]</scope>
    <source>
        <strain evidence="1">P6</strain>
    </source>
</reference>
<proteinExistence type="predicted"/>
<gene>
    <name evidence="1" type="ORF">PsorP6_010057</name>
</gene>
<evidence type="ECO:0000313" key="1">
    <source>
        <dbReference type="EMBL" id="KAI9909769.1"/>
    </source>
</evidence>
<sequence length="148" mass="16299">MCGMCFGDGSLHVFSLPDFKKRGVFPYLTFAPQFLVNTLENCPSSTTKASKVAAPALGLNASTSSANDGRIKKSHTINSPMDDIIIHRVGPSKGQLNAQYLARMVMLMFLANGHLLMYTATPKFESFQPRKSNEEVAPVFHLCGWERT</sequence>
<name>A0ACC0VV25_9STRA</name>
<evidence type="ECO:0000313" key="2">
    <source>
        <dbReference type="Proteomes" id="UP001163321"/>
    </source>
</evidence>
<organism evidence="1 2">
    <name type="scientific">Peronosclerospora sorghi</name>
    <dbReference type="NCBI Taxonomy" id="230839"/>
    <lineage>
        <taxon>Eukaryota</taxon>
        <taxon>Sar</taxon>
        <taxon>Stramenopiles</taxon>
        <taxon>Oomycota</taxon>
        <taxon>Peronosporomycetes</taxon>
        <taxon>Peronosporales</taxon>
        <taxon>Peronosporaceae</taxon>
        <taxon>Peronosclerospora</taxon>
    </lineage>
</organism>
<dbReference type="Proteomes" id="UP001163321">
    <property type="component" value="Chromosome 6"/>
</dbReference>
<keyword evidence="2" id="KW-1185">Reference proteome</keyword>
<comment type="caution">
    <text evidence="1">The sequence shown here is derived from an EMBL/GenBank/DDBJ whole genome shotgun (WGS) entry which is preliminary data.</text>
</comment>